<keyword evidence="11" id="KW-1185">Reference proteome</keyword>
<evidence type="ECO:0000259" key="9">
    <source>
        <dbReference type="Pfam" id="PF10708"/>
    </source>
</evidence>
<feature type="transmembrane region" description="Helical" evidence="7">
    <location>
        <begin position="314"/>
        <end position="334"/>
    </location>
</feature>
<feature type="compositionally biased region" description="Low complexity" evidence="6">
    <location>
        <begin position="1"/>
        <end position="20"/>
    </location>
</feature>
<feature type="compositionally biased region" description="Pro residues" evidence="6">
    <location>
        <begin position="185"/>
        <end position="212"/>
    </location>
</feature>
<keyword evidence="2" id="KW-1003">Cell membrane</keyword>
<dbReference type="InterPro" id="IPR018929">
    <property type="entry name" value="DUF2510"/>
</dbReference>
<dbReference type="RefSeq" id="WP_167980766.1">
    <property type="nucleotide sequence ID" value="NZ_JAATEJ010000001.1"/>
</dbReference>
<accession>A0ABX0ZDQ1</accession>
<comment type="caution">
    <text evidence="10">The sequence shown here is derived from an EMBL/GenBank/DDBJ whole genome shotgun (WGS) entry which is preliminary data.</text>
</comment>
<comment type="subcellular location">
    <subcellularLocation>
        <location evidence="1">Cell membrane</location>
        <topology evidence="1">Multi-pass membrane protein</topology>
    </subcellularLocation>
</comment>
<evidence type="ECO:0000259" key="8">
    <source>
        <dbReference type="Pfam" id="PF06271"/>
    </source>
</evidence>
<dbReference type="Proteomes" id="UP000734511">
    <property type="component" value="Unassembled WGS sequence"/>
</dbReference>
<dbReference type="InterPro" id="IPR010432">
    <property type="entry name" value="RDD"/>
</dbReference>
<reference evidence="10 11" key="1">
    <citation type="submission" date="2020-03" db="EMBL/GenBank/DDBJ databases">
        <title>WGS of actinomycetes isolated from Thailand.</title>
        <authorList>
            <person name="Thawai C."/>
        </authorList>
    </citation>
    <scope>NUCLEOTIDE SEQUENCE [LARGE SCALE GENOMIC DNA]</scope>
    <source>
        <strain evidence="10 11">PRB2-1</strain>
    </source>
</reference>
<feature type="compositionally biased region" description="Low complexity" evidence="6">
    <location>
        <begin position="105"/>
        <end position="144"/>
    </location>
</feature>
<feature type="region of interest" description="Disordered" evidence="6">
    <location>
        <begin position="39"/>
        <end position="219"/>
    </location>
</feature>
<feature type="transmembrane region" description="Helical" evidence="7">
    <location>
        <begin position="258"/>
        <end position="279"/>
    </location>
</feature>
<evidence type="ECO:0000256" key="7">
    <source>
        <dbReference type="SAM" id="Phobius"/>
    </source>
</evidence>
<name>A0ABX0ZDQ1_9ACTN</name>
<evidence type="ECO:0000313" key="10">
    <source>
        <dbReference type="EMBL" id="NJP41884.1"/>
    </source>
</evidence>
<dbReference type="Pfam" id="PF06271">
    <property type="entry name" value="RDD"/>
    <property type="match status" value="1"/>
</dbReference>
<feature type="compositionally biased region" description="Pro residues" evidence="6">
    <location>
        <begin position="59"/>
        <end position="71"/>
    </location>
</feature>
<dbReference type="PANTHER" id="PTHR36115">
    <property type="entry name" value="PROLINE-RICH ANTIGEN HOMOLOG-RELATED"/>
    <property type="match status" value="1"/>
</dbReference>
<dbReference type="EMBL" id="JAATEJ010000001">
    <property type="protein sequence ID" value="NJP41884.1"/>
    <property type="molecule type" value="Genomic_DNA"/>
</dbReference>
<sequence>MSAPPSGPSGSSGSASSPAPGYYPDPSIPNYIRYWNGSAWVPGTSRPAPPGESGTASGPPAPGPVVPPPAMPAVDESGPMFLDADPAAPTAVQGTPAPTVPPQPAAGEWPEPAAAPPAAEWPEPAEPAGGWPSPAGQQAAAAPGPAWPVPAANPPGGELPPISWGAQGQPAPHQHPAPHQQQQPAPQPFPMPSPPEPPTQSTPSPIGNPPVPQQNAAPWAEQVHELARDAPLPWRPVAADPFASARAQDRPGGLLRRLAAWVVDTVVFVAVTGAAALPLGSAAYHHAQDKVDAAKLTGETVKVWLLDATTGAEAAAALLVALLAGILLEVLPTAKWGRTLGKKLTGLRVLDIEAQQPPTFWPSLRRWLLRTVLNALAIGAVGMAWALIDRPWHQAWHDKATHTFVAAS</sequence>
<dbReference type="Pfam" id="PF10708">
    <property type="entry name" value="DUF2510"/>
    <property type="match status" value="1"/>
</dbReference>
<evidence type="ECO:0000256" key="2">
    <source>
        <dbReference type="ARBA" id="ARBA00022475"/>
    </source>
</evidence>
<feature type="domain" description="DUF2510" evidence="9">
    <location>
        <begin position="20"/>
        <end position="51"/>
    </location>
</feature>
<protein>
    <submittedName>
        <fullName evidence="10">RDD family protein</fullName>
    </submittedName>
</protein>
<evidence type="ECO:0000313" key="11">
    <source>
        <dbReference type="Proteomes" id="UP000734511"/>
    </source>
</evidence>
<keyword evidence="4 7" id="KW-1133">Transmembrane helix</keyword>
<evidence type="ECO:0000256" key="6">
    <source>
        <dbReference type="SAM" id="MobiDB-lite"/>
    </source>
</evidence>
<evidence type="ECO:0000256" key="4">
    <source>
        <dbReference type="ARBA" id="ARBA00022989"/>
    </source>
</evidence>
<dbReference type="InterPro" id="IPR051791">
    <property type="entry name" value="Pra-immunoreactive"/>
</dbReference>
<keyword evidence="5 7" id="KW-0472">Membrane</keyword>
<organism evidence="10 11">
    <name type="scientific">Actinacidiphila epipremni</name>
    <dbReference type="NCBI Taxonomy" id="2053013"/>
    <lineage>
        <taxon>Bacteria</taxon>
        <taxon>Bacillati</taxon>
        <taxon>Actinomycetota</taxon>
        <taxon>Actinomycetes</taxon>
        <taxon>Kitasatosporales</taxon>
        <taxon>Streptomycetaceae</taxon>
        <taxon>Actinacidiphila</taxon>
    </lineage>
</organism>
<evidence type="ECO:0000256" key="3">
    <source>
        <dbReference type="ARBA" id="ARBA00022692"/>
    </source>
</evidence>
<feature type="transmembrane region" description="Helical" evidence="7">
    <location>
        <begin position="367"/>
        <end position="388"/>
    </location>
</feature>
<proteinExistence type="predicted"/>
<evidence type="ECO:0000256" key="5">
    <source>
        <dbReference type="ARBA" id="ARBA00023136"/>
    </source>
</evidence>
<evidence type="ECO:0000256" key="1">
    <source>
        <dbReference type="ARBA" id="ARBA00004651"/>
    </source>
</evidence>
<feature type="domain" description="RDD" evidence="8">
    <location>
        <begin position="252"/>
        <end position="401"/>
    </location>
</feature>
<feature type="region of interest" description="Disordered" evidence="6">
    <location>
        <begin position="1"/>
        <end position="22"/>
    </location>
</feature>
<dbReference type="PANTHER" id="PTHR36115:SF4">
    <property type="entry name" value="MEMBRANE PROTEIN"/>
    <property type="match status" value="1"/>
</dbReference>
<gene>
    <name evidence="10" type="ORF">HCN08_00390</name>
</gene>
<feature type="compositionally biased region" description="Low complexity" evidence="6">
    <location>
        <begin position="86"/>
        <end position="97"/>
    </location>
</feature>
<feature type="compositionally biased region" description="Low complexity" evidence="6">
    <location>
        <begin position="169"/>
        <end position="184"/>
    </location>
</feature>
<keyword evidence="3 7" id="KW-0812">Transmembrane</keyword>